<dbReference type="Gene3D" id="3.90.215.10">
    <property type="entry name" value="Gamma Fibrinogen, chain A, domain 1"/>
    <property type="match status" value="2"/>
</dbReference>
<comment type="subcellular location">
    <subcellularLocation>
        <location evidence="1">Secreted</location>
    </subcellularLocation>
</comment>
<dbReference type="Gene3D" id="3.90.1720.10">
    <property type="entry name" value="endopeptidase domain like (from Nostoc punctiforme)"/>
    <property type="match status" value="1"/>
</dbReference>
<evidence type="ECO:0000256" key="7">
    <source>
        <dbReference type="ARBA" id="ARBA00022737"/>
    </source>
</evidence>
<dbReference type="InterPro" id="IPR020837">
    <property type="entry name" value="Fibrinogen_CS"/>
</dbReference>
<dbReference type="PANTHER" id="PTHR19143:SF433">
    <property type="entry name" value="FICOLIN-2"/>
    <property type="match status" value="1"/>
</dbReference>
<dbReference type="CDD" id="cd00087">
    <property type="entry name" value="FReD"/>
    <property type="match status" value="1"/>
</dbReference>
<evidence type="ECO:0000256" key="9">
    <source>
        <dbReference type="ARBA" id="ARBA00022859"/>
    </source>
</evidence>
<keyword evidence="8" id="KW-0106">Calcium</keyword>
<dbReference type="InterPro" id="IPR007053">
    <property type="entry name" value="LRAT_dom"/>
</dbReference>
<feature type="domain" description="Fibrinogen C-terminal" evidence="14">
    <location>
        <begin position="406"/>
        <end position="639"/>
    </location>
</feature>
<dbReference type="PROSITE" id="PS51934">
    <property type="entry name" value="LRAT"/>
    <property type="match status" value="1"/>
</dbReference>
<dbReference type="Pfam" id="PF01391">
    <property type="entry name" value="Collagen"/>
    <property type="match status" value="2"/>
</dbReference>
<evidence type="ECO:0000256" key="8">
    <source>
        <dbReference type="ARBA" id="ARBA00022837"/>
    </source>
</evidence>
<feature type="non-terminal residue" evidence="16">
    <location>
        <position position="639"/>
    </location>
</feature>
<keyword evidence="17" id="KW-1185">Reference proteome</keyword>
<reference evidence="16" key="1">
    <citation type="journal article" date="2021" name="Cell">
        <title>Tracing the genetic footprints of vertebrate landing in non-teleost ray-finned fishes.</title>
        <authorList>
            <person name="Bi X."/>
            <person name="Wang K."/>
            <person name="Yang L."/>
            <person name="Pan H."/>
            <person name="Jiang H."/>
            <person name="Wei Q."/>
            <person name="Fang M."/>
            <person name="Yu H."/>
            <person name="Zhu C."/>
            <person name="Cai Y."/>
            <person name="He Y."/>
            <person name="Gan X."/>
            <person name="Zeng H."/>
            <person name="Yu D."/>
            <person name="Zhu Y."/>
            <person name="Jiang H."/>
            <person name="Qiu Q."/>
            <person name="Yang H."/>
            <person name="Zhang Y.E."/>
            <person name="Wang W."/>
            <person name="Zhu M."/>
            <person name="He S."/>
            <person name="Zhang G."/>
        </authorList>
    </citation>
    <scope>NUCLEOTIDE SEQUENCE</scope>
    <source>
        <strain evidence="16">Pddl_001</strain>
    </source>
</reference>
<evidence type="ECO:0000313" key="17">
    <source>
        <dbReference type="Proteomes" id="UP001166093"/>
    </source>
</evidence>
<dbReference type="Proteomes" id="UP001166093">
    <property type="component" value="Unassembled WGS sequence"/>
</dbReference>
<comment type="caution">
    <text evidence="16">The sequence shown here is derived from an EMBL/GenBank/DDBJ whole genome shotgun (WGS) entry which is preliminary data.</text>
</comment>
<feature type="compositionally biased region" description="Low complexity" evidence="13">
    <location>
        <begin position="184"/>
        <end position="193"/>
    </location>
</feature>
<evidence type="ECO:0000256" key="11">
    <source>
        <dbReference type="ARBA" id="ARBA00023157"/>
    </source>
</evidence>
<dbReference type="InterPro" id="IPR014716">
    <property type="entry name" value="Fibrinogen_a/b/g_C_1"/>
</dbReference>
<feature type="domain" description="Fibrinogen C-terminal" evidence="14">
    <location>
        <begin position="193"/>
        <end position="327"/>
    </location>
</feature>
<gene>
    <name evidence="16" type="primary">Fcn1_1</name>
    <name evidence="16" type="ORF">GTO93_0011112</name>
</gene>
<keyword evidence="10" id="KW-0176">Collagen</keyword>
<evidence type="ECO:0000256" key="2">
    <source>
        <dbReference type="ARBA" id="ARBA00022525"/>
    </source>
</evidence>
<evidence type="ECO:0000256" key="12">
    <source>
        <dbReference type="ARBA" id="ARBA00023180"/>
    </source>
</evidence>
<proteinExistence type="predicted"/>
<evidence type="ECO:0000256" key="6">
    <source>
        <dbReference type="ARBA" id="ARBA00022734"/>
    </source>
</evidence>
<dbReference type="SMART" id="SM00186">
    <property type="entry name" value="FBG"/>
    <property type="match status" value="2"/>
</dbReference>
<dbReference type="InterPro" id="IPR002181">
    <property type="entry name" value="Fibrinogen_a/b/g_C_dom"/>
</dbReference>
<keyword evidence="12" id="KW-0325">Glycoprotein</keyword>
<dbReference type="PROSITE" id="PS51406">
    <property type="entry name" value="FIBRINOGEN_C_2"/>
    <property type="match status" value="2"/>
</dbReference>
<evidence type="ECO:0000313" key="16">
    <source>
        <dbReference type="EMBL" id="MBN3272803.1"/>
    </source>
</evidence>
<dbReference type="InterPro" id="IPR036056">
    <property type="entry name" value="Fibrinogen-like_C"/>
</dbReference>
<evidence type="ECO:0000256" key="1">
    <source>
        <dbReference type="ARBA" id="ARBA00004613"/>
    </source>
</evidence>
<dbReference type="PANTHER" id="PTHR19143">
    <property type="entry name" value="FIBRINOGEN/TENASCIN/ANGIOPOEITIN"/>
    <property type="match status" value="1"/>
</dbReference>
<keyword evidence="11" id="KW-1015">Disulfide bond</keyword>
<dbReference type="PROSITE" id="PS00514">
    <property type="entry name" value="FIBRINOGEN_C_1"/>
    <property type="match status" value="1"/>
</dbReference>
<protein>
    <submittedName>
        <fullName evidence="16">FCN1 protein</fullName>
    </submittedName>
</protein>
<keyword evidence="7" id="KW-0677">Repeat</keyword>
<dbReference type="InterPro" id="IPR008160">
    <property type="entry name" value="Collagen"/>
</dbReference>
<feature type="region of interest" description="Disordered" evidence="13">
    <location>
        <begin position="357"/>
        <end position="388"/>
    </location>
</feature>
<evidence type="ECO:0000256" key="13">
    <source>
        <dbReference type="SAM" id="MobiDB-lite"/>
    </source>
</evidence>
<sequence>MKFGDIISFSRIGYPHQVVYTGKNDKGQDMVVHFSGQPTRRAGATVKEGLLMCIATKDYKVENRVDKNSKVQSEKEMRATVDGLLKSGTGHYNLSKNNYECLASIIRYGKPISPQVRKSRSTPQALTKRDNTEVKLVGLNDNERLTFLQGCPGLHGVPGTNGIPGAPGSKGDQGPAGSKGVKGDPGVPGKMGPVGDKGAMNCKELLEQGNTVSGWYTVYTASNNPISVFCDMHTDGGGWLVFQRRMDGSVDFFQDWNSYKRGFGYKQTEFWLGNENIHLLTTGFHELRIDLEDFERVKTFAKYESFHILDESENYKLLLGKFTSGTAEVKLVGLNDNERLTFLQGCPGLHGVPGTNGIPGAPGSKGDQGPVGGKGVKGDPGVPGKMGPVGDKGVKGDSGPFGNPGPAGAKGAMNCKELLEQGNTVSGWYTVYTVSNNPISVFCDMHTDGGGWLVFQRRMDGSVDFFQDWNSYKRGFGYKQTEFWLGNENIHLLTTTGSHELRIDFEDFEHVKTFAKYESFQILGESENYKLLLGGFTGGTAGAEFHWNMYFILTLALSPGDSLTYHNNMPFSTKDHDLTAHRCPDNYKGAWWYDDCHKSNLNGPYKNGPHETHADGINWKSGKGYNYSYKYTDMKIRLK</sequence>
<organism evidence="16 17">
    <name type="scientific">Polyodon spathula</name>
    <name type="common">North American paddlefish</name>
    <name type="synonym">Squalus spathula</name>
    <dbReference type="NCBI Taxonomy" id="7913"/>
    <lineage>
        <taxon>Eukaryota</taxon>
        <taxon>Metazoa</taxon>
        <taxon>Chordata</taxon>
        <taxon>Craniata</taxon>
        <taxon>Vertebrata</taxon>
        <taxon>Euteleostomi</taxon>
        <taxon>Actinopterygii</taxon>
        <taxon>Chondrostei</taxon>
        <taxon>Acipenseriformes</taxon>
        <taxon>Polyodontidae</taxon>
        <taxon>Polyodon</taxon>
    </lineage>
</organism>
<keyword evidence="5" id="KW-0732">Signal</keyword>
<dbReference type="Pfam" id="PF00147">
    <property type="entry name" value="Fibrinogen_C"/>
    <property type="match status" value="2"/>
</dbReference>
<keyword evidence="9" id="KW-0391">Immunity</keyword>
<keyword evidence="2" id="KW-0964">Secreted</keyword>
<feature type="domain" description="LRAT" evidence="15">
    <location>
        <begin position="6"/>
        <end position="115"/>
    </location>
</feature>
<feature type="non-terminal residue" evidence="16">
    <location>
        <position position="1"/>
    </location>
</feature>
<name>A0ABS2XFI5_POLSP</name>
<evidence type="ECO:0000256" key="4">
    <source>
        <dbReference type="ARBA" id="ARBA00022723"/>
    </source>
</evidence>
<feature type="region of interest" description="Disordered" evidence="13">
    <location>
        <begin position="158"/>
        <end position="193"/>
    </location>
</feature>
<keyword evidence="3" id="KW-0399">Innate immunity</keyword>
<evidence type="ECO:0000256" key="3">
    <source>
        <dbReference type="ARBA" id="ARBA00022588"/>
    </source>
</evidence>
<keyword evidence="4" id="KW-0479">Metal-binding</keyword>
<dbReference type="EMBL" id="JAAWVQ010024437">
    <property type="protein sequence ID" value="MBN3272803.1"/>
    <property type="molecule type" value="Genomic_DNA"/>
</dbReference>
<evidence type="ECO:0000259" key="14">
    <source>
        <dbReference type="PROSITE" id="PS51406"/>
    </source>
</evidence>
<evidence type="ECO:0000256" key="5">
    <source>
        <dbReference type="ARBA" id="ARBA00022729"/>
    </source>
</evidence>
<dbReference type="InterPro" id="IPR050373">
    <property type="entry name" value="Fibrinogen_C-term_domain"/>
</dbReference>
<evidence type="ECO:0000259" key="15">
    <source>
        <dbReference type="PROSITE" id="PS51934"/>
    </source>
</evidence>
<feature type="compositionally biased region" description="Low complexity" evidence="13">
    <location>
        <begin position="379"/>
        <end position="388"/>
    </location>
</feature>
<dbReference type="NCBIfam" id="NF040941">
    <property type="entry name" value="GGGWT_bact"/>
    <property type="match status" value="2"/>
</dbReference>
<keyword evidence="6" id="KW-0430">Lectin</keyword>
<dbReference type="SUPFAM" id="SSF56496">
    <property type="entry name" value="Fibrinogen C-terminal domain-like"/>
    <property type="match status" value="2"/>
</dbReference>
<accession>A0ABS2XFI5</accession>
<evidence type="ECO:0000256" key="10">
    <source>
        <dbReference type="ARBA" id="ARBA00023119"/>
    </source>
</evidence>